<evidence type="ECO:0000256" key="8">
    <source>
        <dbReference type="ARBA" id="ARBA00022927"/>
    </source>
</evidence>
<evidence type="ECO:0000256" key="5">
    <source>
        <dbReference type="ARBA" id="ARBA00022475"/>
    </source>
</evidence>
<evidence type="ECO:0000256" key="6">
    <source>
        <dbReference type="ARBA" id="ARBA00022519"/>
    </source>
</evidence>
<accession>A0A9D2URM1</accession>
<dbReference type="GO" id="GO:0015628">
    <property type="term" value="P:protein secretion by the type II secretion system"/>
    <property type="evidence" value="ECO:0007669"/>
    <property type="project" value="InterPro"/>
</dbReference>
<evidence type="ECO:0000256" key="1">
    <source>
        <dbReference type="ARBA" id="ARBA00004533"/>
    </source>
</evidence>
<name>A0A9D2URM1_ACILW</name>
<evidence type="ECO:0000256" key="9">
    <source>
        <dbReference type="ARBA" id="ARBA00023136"/>
    </source>
</evidence>
<evidence type="ECO:0000313" key="11">
    <source>
        <dbReference type="EMBL" id="HJF27247.1"/>
    </source>
</evidence>
<protein>
    <recommendedName>
        <fullName evidence="3">Type II secretion system protein N</fullName>
    </recommendedName>
    <alternativeName>
        <fullName evidence="10">General secretion pathway protein N</fullName>
    </alternativeName>
</protein>
<dbReference type="Pfam" id="PF01203">
    <property type="entry name" value="T2SSN"/>
    <property type="match status" value="1"/>
</dbReference>
<evidence type="ECO:0000256" key="10">
    <source>
        <dbReference type="ARBA" id="ARBA00030772"/>
    </source>
</evidence>
<organism evidence="11 12">
    <name type="scientific">Acinetobacter lwoffii</name>
    <dbReference type="NCBI Taxonomy" id="28090"/>
    <lineage>
        <taxon>Bacteria</taxon>
        <taxon>Pseudomonadati</taxon>
        <taxon>Pseudomonadota</taxon>
        <taxon>Gammaproteobacteria</taxon>
        <taxon>Moraxellales</taxon>
        <taxon>Moraxellaceae</taxon>
        <taxon>Acinetobacter</taxon>
    </lineage>
</organism>
<dbReference type="Proteomes" id="UP000787156">
    <property type="component" value="Unassembled WGS sequence"/>
</dbReference>
<keyword evidence="9" id="KW-0472">Membrane</keyword>
<keyword evidence="5" id="KW-1003">Cell membrane</keyword>
<evidence type="ECO:0000256" key="7">
    <source>
        <dbReference type="ARBA" id="ARBA00022692"/>
    </source>
</evidence>
<dbReference type="AlphaFoldDB" id="A0A9D2URM1"/>
<dbReference type="GO" id="GO:0005886">
    <property type="term" value="C:plasma membrane"/>
    <property type="evidence" value="ECO:0007669"/>
    <property type="project" value="UniProtKB-SubCell"/>
</dbReference>
<dbReference type="GO" id="GO:0015627">
    <property type="term" value="C:type II protein secretion system complex"/>
    <property type="evidence" value="ECO:0007669"/>
    <property type="project" value="InterPro"/>
</dbReference>
<keyword evidence="7" id="KW-0812">Transmembrane</keyword>
<gene>
    <name evidence="11" type="ORF">K8V79_03190</name>
</gene>
<dbReference type="EMBL" id="DYWX01000034">
    <property type="protein sequence ID" value="HJF27247.1"/>
    <property type="molecule type" value="Genomic_DNA"/>
</dbReference>
<evidence type="ECO:0000256" key="2">
    <source>
        <dbReference type="ARBA" id="ARBA00007208"/>
    </source>
</evidence>
<comment type="subcellular location">
    <subcellularLocation>
        <location evidence="1">Cell inner membrane</location>
    </subcellularLocation>
</comment>
<dbReference type="InterPro" id="IPR022792">
    <property type="entry name" value="T2SS_protein-GspN"/>
</dbReference>
<sequence>MSSKPKTLKWLILAIGAFFIFVVLQVPAAWLVSKFYKNNQVLHNINGNIWQGSADWKKGNLTGSLNWQLRPLDLLLLRLGAQVDLHSGNTQLSGTLAYGLNKTLRVKNLEGQLAPESLKKLAAWQWPSNSIQLKELDFKYKKEQGFSQVTGQLQWAGGELIYTFAQRQEQINVPALTGQLSDESNQLLLDVRDARDQRMLNIKLDPDLMLDVQLTQRFLMNAPAYTGKAGLDTYVISTRQPLMGGLN</sequence>
<comment type="similarity">
    <text evidence="2">Belongs to the GSP N family.</text>
</comment>
<keyword evidence="8" id="KW-0653">Protein transport</keyword>
<reference evidence="11" key="2">
    <citation type="submission" date="2021-09" db="EMBL/GenBank/DDBJ databases">
        <authorList>
            <person name="Gilroy R."/>
        </authorList>
    </citation>
    <scope>NUCLEOTIDE SEQUENCE</scope>
    <source>
        <strain evidence="11">CHK135-1449</strain>
    </source>
</reference>
<keyword evidence="6" id="KW-0997">Cell inner membrane</keyword>
<evidence type="ECO:0000313" key="12">
    <source>
        <dbReference type="Proteomes" id="UP000787156"/>
    </source>
</evidence>
<keyword evidence="4" id="KW-0813">Transport</keyword>
<proteinExistence type="inferred from homology"/>
<reference evidence="11" key="1">
    <citation type="journal article" date="2021" name="PeerJ">
        <title>Extensive microbial diversity within the chicken gut microbiome revealed by metagenomics and culture.</title>
        <authorList>
            <person name="Gilroy R."/>
            <person name="Ravi A."/>
            <person name="Getino M."/>
            <person name="Pursley I."/>
            <person name="Horton D.L."/>
            <person name="Alikhan N.F."/>
            <person name="Baker D."/>
            <person name="Gharbi K."/>
            <person name="Hall N."/>
            <person name="Watson M."/>
            <person name="Adriaenssens E.M."/>
            <person name="Foster-Nyarko E."/>
            <person name="Jarju S."/>
            <person name="Secka A."/>
            <person name="Antonio M."/>
            <person name="Oren A."/>
            <person name="Chaudhuri R.R."/>
            <person name="La Ragione R."/>
            <person name="Hildebrand F."/>
            <person name="Pallen M.J."/>
        </authorList>
    </citation>
    <scope>NUCLEOTIDE SEQUENCE</scope>
    <source>
        <strain evidence="11">CHK135-1449</strain>
    </source>
</reference>
<evidence type="ECO:0000256" key="3">
    <source>
        <dbReference type="ARBA" id="ARBA00021563"/>
    </source>
</evidence>
<comment type="caution">
    <text evidence="11">The sequence shown here is derived from an EMBL/GenBank/DDBJ whole genome shotgun (WGS) entry which is preliminary data.</text>
</comment>
<evidence type="ECO:0000256" key="4">
    <source>
        <dbReference type="ARBA" id="ARBA00022448"/>
    </source>
</evidence>